<sequence>MRLSGRSALAGKRLTSAAPASTTTATFGVKQAAAVQCDTRLRFGGGRVQNMQQFGRKRAGQLRLTLVFLFVERQLQHAAIVPVDAAFQTFQQPTGVTKAAEDQLRKRGAVGGQLQVEHALRIAGCLLRKVRMPLQQTDLPTAGGQTGRGCAAGEPGTNDQR</sequence>
<organism evidence="2">
    <name type="scientific">Tanacetum cinerariifolium</name>
    <name type="common">Dalmatian daisy</name>
    <name type="synonym">Chrysanthemum cinerariifolium</name>
    <dbReference type="NCBI Taxonomy" id="118510"/>
    <lineage>
        <taxon>Eukaryota</taxon>
        <taxon>Viridiplantae</taxon>
        <taxon>Streptophyta</taxon>
        <taxon>Embryophyta</taxon>
        <taxon>Tracheophyta</taxon>
        <taxon>Spermatophyta</taxon>
        <taxon>Magnoliopsida</taxon>
        <taxon>eudicotyledons</taxon>
        <taxon>Gunneridae</taxon>
        <taxon>Pentapetalae</taxon>
        <taxon>asterids</taxon>
        <taxon>campanulids</taxon>
        <taxon>Asterales</taxon>
        <taxon>Asteraceae</taxon>
        <taxon>Asteroideae</taxon>
        <taxon>Anthemideae</taxon>
        <taxon>Anthemidinae</taxon>
        <taxon>Tanacetum</taxon>
    </lineage>
</organism>
<accession>A0A699T8M7</accession>
<dbReference type="EMBL" id="BKCJ011227666">
    <property type="protein sequence ID" value="GFD06842.1"/>
    <property type="molecule type" value="Genomic_DNA"/>
</dbReference>
<evidence type="ECO:0000256" key="1">
    <source>
        <dbReference type="SAM" id="MobiDB-lite"/>
    </source>
</evidence>
<evidence type="ECO:0000313" key="2">
    <source>
        <dbReference type="EMBL" id="GFD06842.1"/>
    </source>
</evidence>
<feature type="region of interest" description="Disordered" evidence="1">
    <location>
        <begin position="138"/>
        <end position="161"/>
    </location>
</feature>
<dbReference type="AlphaFoldDB" id="A0A699T8M7"/>
<protein>
    <submittedName>
        <fullName evidence="2">Uncharacterized protein</fullName>
    </submittedName>
</protein>
<feature type="non-terminal residue" evidence="2">
    <location>
        <position position="161"/>
    </location>
</feature>
<comment type="caution">
    <text evidence="2">The sequence shown here is derived from an EMBL/GenBank/DDBJ whole genome shotgun (WGS) entry which is preliminary data.</text>
</comment>
<gene>
    <name evidence="2" type="ORF">Tci_878811</name>
</gene>
<name>A0A699T8M7_TANCI</name>
<proteinExistence type="predicted"/>
<reference evidence="2" key="1">
    <citation type="journal article" date="2019" name="Sci. Rep.">
        <title>Draft genome of Tanacetum cinerariifolium, the natural source of mosquito coil.</title>
        <authorList>
            <person name="Yamashiro T."/>
            <person name="Shiraishi A."/>
            <person name="Satake H."/>
            <person name="Nakayama K."/>
        </authorList>
    </citation>
    <scope>NUCLEOTIDE SEQUENCE</scope>
</reference>